<protein>
    <submittedName>
        <fullName evidence="1">Uncharacterized protein</fullName>
    </submittedName>
</protein>
<keyword evidence="2" id="KW-1185">Reference proteome</keyword>
<organism evidence="1 2">
    <name type="scientific">Frankia canadensis</name>
    <dbReference type="NCBI Taxonomy" id="1836972"/>
    <lineage>
        <taxon>Bacteria</taxon>
        <taxon>Bacillati</taxon>
        <taxon>Actinomycetota</taxon>
        <taxon>Actinomycetes</taxon>
        <taxon>Frankiales</taxon>
        <taxon>Frankiaceae</taxon>
        <taxon>Frankia</taxon>
    </lineage>
</organism>
<accession>A0A2I2KT62</accession>
<sequence>MAGTVRAQPTLTSRHRRIHAGIVRWLACVT</sequence>
<name>A0A2I2KT62_9ACTN</name>
<evidence type="ECO:0000313" key="2">
    <source>
        <dbReference type="Proteomes" id="UP000234331"/>
    </source>
</evidence>
<gene>
    <name evidence="1" type="ORF">FRACA_2850010</name>
</gene>
<reference evidence="1 2" key="1">
    <citation type="submission" date="2017-06" db="EMBL/GenBank/DDBJ databases">
        <authorList>
            <person name="Kim H.J."/>
            <person name="Triplett B.A."/>
        </authorList>
    </citation>
    <scope>NUCLEOTIDE SEQUENCE [LARGE SCALE GENOMIC DNA]</scope>
    <source>
        <strain evidence="1">FRACA_ARgP5</strain>
    </source>
</reference>
<evidence type="ECO:0000313" key="1">
    <source>
        <dbReference type="EMBL" id="SNQ48863.1"/>
    </source>
</evidence>
<dbReference type="Proteomes" id="UP000234331">
    <property type="component" value="Unassembled WGS sequence"/>
</dbReference>
<dbReference type="AlphaFoldDB" id="A0A2I2KT62"/>
<dbReference type="EMBL" id="FZMO01000207">
    <property type="protein sequence ID" value="SNQ48863.1"/>
    <property type="molecule type" value="Genomic_DNA"/>
</dbReference>
<proteinExistence type="predicted"/>